<evidence type="ECO:0000313" key="2">
    <source>
        <dbReference type="Proteomes" id="UP000624244"/>
    </source>
</evidence>
<proteinExistence type="predicted"/>
<name>A0A8H6DQA3_COCSA</name>
<dbReference type="Proteomes" id="UP000624244">
    <property type="component" value="Unassembled WGS sequence"/>
</dbReference>
<dbReference type="AlphaFoldDB" id="A0A8H6DQA3"/>
<gene>
    <name evidence="1" type="ORF">GGP41_001370</name>
</gene>
<accession>A0A8H6DQA3</accession>
<comment type="caution">
    <text evidence="1">The sequence shown here is derived from an EMBL/GenBank/DDBJ whole genome shotgun (WGS) entry which is preliminary data.</text>
</comment>
<sequence length="63" mass="7052">MAALLLSRTRNGRPNPSYERRLLAARATLVGQTIEDARTTGASYETVKAFLELFERTRVELGI</sequence>
<protein>
    <submittedName>
        <fullName evidence="1">Uncharacterized protein</fullName>
    </submittedName>
</protein>
<reference evidence="1" key="1">
    <citation type="submission" date="2019-11" db="EMBL/GenBank/DDBJ databases">
        <title>Bipolaris sorokiniana Genome sequencing.</title>
        <authorList>
            <person name="Wang H."/>
        </authorList>
    </citation>
    <scope>NUCLEOTIDE SEQUENCE</scope>
</reference>
<evidence type="ECO:0000313" key="1">
    <source>
        <dbReference type="EMBL" id="KAF5844456.1"/>
    </source>
</evidence>
<dbReference type="EMBL" id="WNKQ01000023">
    <property type="protein sequence ID" value="KAF5844456.1"/>
    <property type="molecule type" value="Genomic_DNA"/>
</dbReference>
<organism evidence="1 2">
    <name type="scientific">Cochliobolus sativus</name>
    <name type="common">Common root rot and spot blotch fungus</name>
    <name type="synonym">Bipolaris sorokiniana</name>
    <dbReference type="NCBI Taxonomy" id="45130"/>
    <lineage>
        <taxon>Eukaryota</taxon>
        <taxon>Fungi</taxon>
        <taxon>Dikarya</taxon>
        <taxon>Ascomycota</taxon>
        <taxon>Pezizomycotina</taxon>
        <taxon>Dothideomycetes</taxon>
        <taxon>Pleosporomycetidae</taxon>
        <taxon>Pleosporales</taxon>
        <taxon>Pleosporineae</taxon>
        <taxon>Pleosporaceae</taxon>
        <taxon>Bipolaris</taxon>
    </lineage>
</organism>